<dbReference type="OrthoDB" id="9797134at2"/>
<dbReference type="PANTHER" id="PTHR43133">
    <property type="entry name" value="RNA POLYMERASE ECF-TYPE SIGMA FACTO"/>
    <property type="match status" value="1"/>
</dbReference>
<dbReference type="PANTHER" id="PTHR43133:SF25">
    <property type="entry name" value="RNA POLYMERASE SIGMA FACTOR RFAY-RELATED"/>
    <property type="match status" value="1"/>
</dbReference>
<keyword evidence="4" id="KW-0804">Transcription</keyword>
<evidence type="ECO:0000259" key="5">
    <source>
        <dbReference type="Pfam" id="PF04542"/>
    </source>
</evidence>
<keyword evidence="7" id="KW-0240">DNA-directed RNA polymerase</keyword>
<keyword evidence="3" id="KW-0731">Sigma factor</keyword>
<dbReference type="RefSeq" id="WP_045532767.1">
    <property type="nucleotide sequence ID" value="NZ_AP014568.1"/>
</dbReference>
<evidence type="ECO:0000259" key="6">
    <source>
        <dbReference type="Pfam" id="PF08281"/>
    </source>
</evidence>
<dbReference type="Gene3D" id="1.10.1740.10">
    <property type="match status" value="1"/>
</dbReference>
<evidence type="ECO:0000313" key="8">
    <source>
        <dbReference type="Proteomes" id="UP000067461"/>
    </source>
</evidence>
<dbReference type="SUPFAM" id="SSF88946">
    <property type="entry name" value="Sigma2 domain of RNA polymerase sigma factors"/>
    <property type="match status" value="1"/>
</dbReference>
<dbReference type="NCBIfam" id="TIGR02937">
    <property type="entry name" value="sigma70-ECF"/>
    <property type="match status" value="1"/>
</dbReference>
<dbReference type="Proteomes" id="UP000067461">
    <property type="component" value="Chromosome"/>
</dbReference>
<dbReference type="AlphaFoldDB" id="A0A060NK63"/>
<comment type="similarity">
    <text evidence="1">Belongs to the sigma-70 factor family. ECF subfamily.</text>
</comment>
<dbReference type="SUPFAM" id="SSF88659">
    <property type="entry name" value="Sigma3 and sigma4 domains of RNA polymerase sigma factors"/>
    <property type="match status" value="1"/>
</dbReference>
<dbReference type="GO" id="GO:0000428">
    <property type="term" value="C:DNA-directed RNA polymerase complex"/>
    <property type="evidence" value="ECO:0007669"/>
    <property type="project" value="UniProtKB-KW"/>
</dbReference>
<feature type="domain" description="RNA polymerase sigma-70 region 2" evidence="5">
    <location>
        <begin position="13"/>
        <end position="76"/>
    </location>
</feature>
<dbReference type="CDD" id="cd06171">
    <property type="entry name" value="Sigma70_r4"/>
    <property type="match status" value="1"/>
</dbReference>
<dbReference type="Pfam" id="PF08281">
    <property type="entry name" value="Sigma70_r4_2"/>
    <property type="match status" value="1"/>
</dbReference>
<dbReference type="InterPro" id="IPR013325">
    <property type="entry name" value="RNA_pol_sigma_r2"/>
</dbReference>
<dbReference type="HOGENOM" id="CLU_047691_1_4_4"/>
<dbReference type="InterPro" id="IPR014284">
    <property type="entry name" value="RNA_pol_sigma-70_dom"/>
</dbReference>
<accession>A0A060NK63</accession>
<dbReference type="GO" id="GO:0003677">
    <property type="term" value="F:DNA binding"/>
    <property type="evidence" value="ECO:0007669"/>
    <property type="project" value="InterPro"/>
</dbReference>
<reference evidence="7 8" key="1">
    <citation type="journal article" date="2014" name="Nat. Commun.">
        <title>Physiological and genomic features of highly alkaliphilic hydrogen-utilizing Betaproteobacteria from a continental serpentinizing site.</title>
        <authorList>
            <person name="Suzuki S."/>
            <person name="Kuenen J.G."/>
            <person name="Schipper K."/>
            <person name="van der Velde S."/>
            <person name="Ishii S."/>
            <person name="Wu A."/>
            <person name="Sorokin D.Y."/>
            <person name="Tenney A."/>
            <person name="Meng X.Y."/>
            <person name="Morrill P.L."/>
            <person name="Kamagata Y."/>
            <person name="Muyzer G."/>
            <person name="Nealson K.H."/>
        </authorList>
    </citation>
    <scope>NUCLEOTIDE SEQUENCE [LARGE SCALE GENOMIC DNA]</scope>
    <source>
        <strain evidence="7 8">A1</strain>
    </source>
</reference>
<protein>
    <submittedName>
        <fullName evidence="7">DNA-directed RNA polymerase specialized sigma subunit, sigma24 homolog</fullName>
    </submittedName>
</protein>
<dbReference type="GO" id="GO:0006352">
    <property type="term" value="P:DNA-templated transcription initiation"/>
    <property type="evidence" value="ECO:0007669"/>
    <property type="project" value="InterPro"/>
</dbReference>
<dbReference type="STRING" id="1458425.SRAA_2218"/>
<keyword evidence="8" id="KW-1185">Reference proteome</keyword>
<gene>
    <name evidence="7" type="ORF">SRAA_2218</name>
</gene>
<evidence type="ECO:0000256" key="2">
    <source>
        <dbReference type="ARBA" id="ARBA00023015"/>
    </source>
</evidence>
<dbReference type="InterPro" id="IPR039425">
    <property type="entry name" value="RNA_pol_sigma-70-like"/>
</dbReference>
<dbReference type="Pfam" id="PF04542">
    <property type="entry name" value="Sigma70_r2"/>
    <property type="match status" value="1"/>
</dbReference>
<feature type="domain" description="RNA polymerase sigma factor 70 region 4 type 2" evidence="6">
    <location>
        <begin position="105"/>
        <end position="157"/>
    </location>
</feature>
<organism evidence="7 8">
    <name type="scientific">Serpentinimonas raichei</name>
    <dbReference type="NCBI Taxonomy" id="1458425"/>
    <lineage>
        <taxon>Bacteria</taxon>
        <taxon>Pseudomonadati</taxon>
        <taxon>Pseudomonadota</taxon>
        <taxon>Betaproteobacteria</taxon>
        <taxon>Burkholderiales</taxon>
        <taxon>Comamonadaceae</taxon>
        <taxon>Serpentinimonas</taxon>
    </lineage>
</organism>
<proteinExistence type="inferred from homology"/>
<keyword evidence="2" id="KW-0805">Transcription regulation</keyword>
<dbReference type="InterPro" id="IPR007627">
    <property type="entry name" value="RNA_pol_sigma70_r2"/>
</dbReference>
<dbReference type="EMBL" id="AP014568">
    <property type="protein sequence ID" value="BAO82072.1"/>
    <property type="molecule type" value="Genomic_DNA"/>
</dbReference>
<evidence type="ECO:0000313" key="7">
    <source>
        <dbReference type="EMBL" id="BAO82072.1"/>
    </source>
</evidence>
<dbReference type="KEGG" id="cbaa:SRAA_2218"/>
<evidence type="ECO:0000256" key="1">
    <source>
        <dbReference type="ARBA" id="ARBA00010641"/>
    </source>
</evidence>
<dbReference type="InterPro" id="IPR013324">
    <property type="entry name" value="RNA_pol_sigma_r3/r4-like"/>
</dbReference>
<sequence length="170" mass="19302">MNPIDPRAELISLLPRLRRFAYGLTGDGHQADDLVQTGCLKAIERWQQFQPGTSLASWMFRILQTTWLDEYRTRQRQQTDSWDEGFDELMGDDGRTQLESRSEARQVRRLVAELPEEQRAVLLLVAVEGLSYKEAASTLELPIGTVMSRLARARSKLAEGLGQAERGKGR</sequence>
<evidence type="ECO:0000256" key="4">
    <source>
        <dbReference type="ARBA" id="ARBA00023163"/>
    </source>
</evidence>
<dbReference type="InterPro" id="IPR013249">
    <property type="entry name" value="RNA_pol_sigma70_r4_t2"/>
</dbReference>
<name>A0A060NK63_9BURK</name>
<evidence type="ECO:0000256" key="3">
    <source>
        <dbReference type="ARBA" id="ARBA00023082"/>
    </source>
</evidence>
<dbReference type="Gene3D" id="1.10.10.10">
    <property type="entry name" value="Winged helix-like DNA-binding domain superfamily/Winged helix DNA-binding domain"/>
    <property type="match status" value="1"/>
</dbReference>
<dbReference type="GO" id="GO:0016987">
    <property type="term" value="F:sigma factor activity"/>
    <property type="evidence" value="ECO:0007669"/>
    <property type="project" value="UniProtKB-KW"/>
</dbReference>
<dbReference type="InterPro" id="IPR036388">
    <property type="entry name" value="WH-like_DNA-bd_sf"/>
</dbReference>